<dbReference type="EMBL" id="BAABAS010000006">
    <property type="protein sequence ID" value="GAA4231508.1"/>
    <property type="molecule type" value="Genomic_DNA"/>
</dbReference>
<feature type="binding site" evidence="13">
    <location>
        <position position="231"/>
    </location>
    <ligand>
        <name>ATP</name>
        <dbReference type="ChEBI" id="CHEBI:30616"/>
    </ligand>
</feature>
<evidence type="ECO:0000256" key="15">
    <source>
        <dbReference type="RuleBase" id="RU004196"/>
    </source>
</evidence>
<keyword evidence="11 13" id="KW-0131">Cell cycle</keyword>
<dbReference type="SUPFAM" id="SSF117018">
    <property type="entry name" value="ATP-dependent DNA ligase DNA-binding domain"/>
    <property type="match status" value="1"/>
</dbReference>
<name>A0ABP8C1D2_9ACTN</name>
<feature type="binding site" evidence="13">
    <location>
        <position position="209"/>
    </location>
    <ligand>
        <name>ATP</name>
        <dbReference type="ChEBI" id="CHEBI:30616"/>
    </ligand>
</feature>
<dbReference type="InterPro" id="IPR012308">
    <property type="entry name" value="DNA_ligase_ATP-dep_N"/>
</dbReference>
<protein>
    <recommendedName>
        <fullName evidence="13">Probable DNA ligase</fullName>
        <ecNumber evidence="13">6.5.1.1</ecNumber>
    </recommendedName>
    <alternativeName>
        <fullName evidence="13">Polydeoxyribonucleotide synthase [ATP]</fullName>
    </alternativeName>
</protein>
<keyword evidence="4 13" id="KW-0479">Metal-binding</keyword>
<feature type="binding site" evidence="13">
    <location>
        <position position="216"/>
    </location>
    <ligand>
        <name>ATP</name>
        <dbReference type="ChEBI" id="CHEBI:30616"/>
    </ligand>
</feature>
<keyword evidence="18" id="KW-1185">Reference proteome</keyword>
<evidence type="ECO:0000256" key="5">
    <source>
        <dbReference type="ARBA" id="ARBA00022741"/>
    </source>
</evidence>
<dbReference type="PROSITE" id="PS50160">
    <property type="entry name" value="DNA_LIGASE_A3"/>
    <property type="match status" value="1"/>
</dbReference>
<evidence type="ECO:0000256" key="9">
    <source>
        <dbReference type="ARBA" id="ARBA00023172"/>
    </source>
</evidence>
<feature type="binding site" evidence="13">
    <location>
        <position position="260"/>
    </location>
    <ligand>
        <name>ATP</name>
        <dbReference type="ChEBI" id="CHEBI:30616"/>
    </ligand>
</feature>
<proteinExistence type="inferred from homology"/>
<keyword evidence="7 13" id="KW-0067">ATP-binding</keyword>
<dbReference type="SUPFAM" id="SSF56091">
    <property type="entry name" value="DNA ligase/mRNA capping enzyme, catalytic domain"/>
    <property type="match status" value="1"/>
</dbReference>
<keyword evidence="9 13" id="KW-0233">DNA recombination</keyword>
<dbReference type="Pfam" id="PF04679">
    <property type="entry name" value="DNA_ligase_A_C"/>
    <property type="match status" value="1"/>
</dbReference>
<dbReference type="Gene3D" id="2.40.50.140">
    <property type="entry name" value="Nucleic acid-binding proteins"/>
    <property type="match status" value="1"/>
</dbReference>
<keyword evidence="10 13" id="KW-0234">DNA repair</keyword>
<dbReference type="EC" id="6.5.1.1" evidence="13"/>
<dbReference type="Gene3D" id="3.30.470.30">
    <property type="entry name" value="DNA ligase/mRNA capping enzyme"/>
    <property type="match status" value="1"/>
</dbReference>
<evidence type="ECO:0000256" key="14">
    <source>
        <dbReference type="RuleBase" id="RU000617"/>
    </source>
</evidence>
<feature type="active site" description="N6-AMP-lysine intermediate" evidence="13">
    <location>
        <position position="211"/>
    </location>
</feature>
<dbReference type="RefSeq" id="WP_344895898.1">
    <property type="nucleotide sequence ID" value="NZ_BAABAS010000006.1"/>
</dbReference>
<dbReference type="InterPro" id="IPR016059">
    <property type="entry name" value="DNA_ligase_ATP-dep_CS"/>
</dbReference>
<evidence type="ECO:0000256" key="3">
    <source>
        <dbReference type="ARBA" id="ARBA00022705"/>
    </source>
</evidence>
<evidence type="ECO:0000256" key="4">
    <source>
        <dbReference type="ARBA" id="ARBA00022723"/>
    </source>
</evidence>
<keyword evidence="8 13" id="KW-0460">Magnesium</keyword>
<keyword evidence="2 13" id="KW-0132">Cell division</keyword>
<dbReference type="PROSITE" id="PS00333">
    <property type="entry name" value="DNA_LIGASE_A2"/>
    <property type="match status" value="1"/>
</dbReference>
<dbReference type="PROSITE" id="PS00697">
    <property type="entry name" value="DNA_LIGASE_A1"/>
    <property type="match status" value="1"/>
</dbReference>
<dbReference type="NCBIfam" id="NF002868">
    <property type="entry name" value="PRK03180.1"/>
    <property type="match status" value="1"/>
</dbReference>
<dbReference type="InterPro" id="IPR012340">
    <property type="entry name" value="NA-bd_OB-fold"/>
</dbReference>
<dbReference type="NCBIfam" id="TIGR00574">
    <property type="entry name" value="dnl1"/>
    <property type="match status" value="1"/>
</dbReference>
<comment type="catalytic activity">
    <reaction evidence="12 13 14">
        <text>ATP + (deoxyribonucleotide)n-3'-hydroxyl + 5'-phospho-(deoxyribonucleotide)m = (deoxyribonucleotide)n+m + AMP + diphosphate.</text>
        <dbReference type="EC" id="6.5.1.1"/>
    </reaction>
</comment>
<feature type="binding site" evidence="13">
    <location>
        <position position="374"/>
    </location>
    <ligand>
        <name>ATP</name>
        <dbReference type="ChEBI" id="CHEBI:30616"/>
    </ligand>
</feature>
<evidence type="ECO:0000256" key="11">
    <source>
        <dbReference type="ARBA" id="ARBA00023306"/>
    </source>
</evidence>
<evidence type="ECO:0000256" key="12">
    <source>
        <dbReference type="ARBA" id="ARBA00034003"/>
    </source>
</evidence>
<feature type="domain" description="ATP-dependent DNA ligase family profile" evidence="16">
    <location>
        <begin position="284"/>
        <end position="408"/>
    </location>
</feature>
<evidence type="ECO:0000256" key="7">
    <source>
        <dbReference type="ARBA" id="ARBA00022840"/>
    </source>
</evidence>
<gene>
    <name evidence="13" type="primary">lig</name>
    <name evidence="17" type="ORF">GCM10022254_28860</name>
</gene>
<dbReference type="CDD" id="cd07972">
    <property type="entry name" value="OBF_DNA_ligase_Arch_LigB"/>
    <property type="match status" value="1"/>
</dbReference>
<evidence type="ECO:0000256" key="2">
    <source>
        <dbReference type="ARBA" id="ARBA00022618"/>
    </source>
</evidence>
<comment type="function">
    <text evidence="13">DNA ligase that seals nicks in double-stranded DNA during DNA replication, DNA recombination and DNA repair.</text>
</comment>
<evidence type="ECO:0000256" key="6">
    <source>
        <dbReference type="ARBA" id="ARBA00022763"/>
    </source>
</evidence>
<sequence>MLIADITRTSAAVAATSGRKAKVAALAECLRAAGPGEAAIVVAYLSGELPQRQIGVGYAALRDVPPPAAEPSLTVAEVDAAFTEIGGVSGAGSVARRRELVTGLLGRATRPEQDFLIRLLAGELRQGALDGVMAEAVAAAAEVPSAQVRRAVMLRGALGPVATAALGEGVEGLRRFTLEVGRPIKPMLAASAPSIDEAFAKLKADAAVEWKLDGIRAQIHVTGGEVRVFTRTLDEITSRLPEVVAAVRELPVRDAVFDGELIALRPDGRPHPFQVTAARTATRTAKNTVPLAVFLFDVLHLDGTDLLDAPGAERNAALGRVVPEGLRMPRVVTGDPARAKEVFDEAVARGHEGVVVKSLDTPYTAGRRGAGWIKVKPRHTLDLVVLAVEWGHGRRKGLLSNLHLGARDPATGGFVMLGKTFKGLTDELLAWQTRRLRELAVREDDWTVHVRPELVVEIAFDGVQHSPRYPGGIALRFARVLRYRPDKAASEADTIETVRAAAPVLDEP</sequence>
<dbReference type="PANTHER" id="PTHR45674:SF13">
    <property type="entry name" value="DNA LIGASE-RELATED"/>
    <property type="match status" value="1"/>
</dbReference>
<dbReference type="CDD" id="cd07901">
    <property type="entry name" value="Adenylation_DNA_ligase_Arch_LigB"/>
    <property type="match status" value="1"/>
</dbReference>
<keyword evidence="1 13" id="KW-0436">Ligase</keyword>
<dbReference type="InterPro" id="IPR022865">
    <property type="entry name" value="DNA_ligae_ATP-dep_bac/arc"/>
</dbReference>
<dbReference type="HAMAP" id="MF_00407">
    <property type="entry name" value="DNA_ligase"/>
    <property type="match status" value="1"/>
</dbReference>
<dbReference type="Gene3D" id="1.10.3260.10">
    <property type="entry name" value="DNA ligase, ATP-dependent, N-terminal domain"/>
    <property type="match status" value="1"/>
</dbReference>
<reference evidence="18" key="1">
    <citation type="journal article" date="2019" name="Int. J. Syst. Evol. Microbiol.">
        <title>The Global Catalogue of Microorganisms (GCM) 10K type strain sequencing project: providing services to taxonomists for standard genome sequencing and annotation.</title>
        <authorList>
            <consortium name="The Broad Institute Genomics Platform"/>
            <consortium name="The Broad Institute Genome Sequencing Center for Infectious Disease"/>
            <person name="Wu L."/>
            <person name="Ma J."/>
        </authorList>
    </citation>
    <scope>NUCLEOTIDE SEQUENCE [LARGE SCALE GENOMIC DNA]</scope>
    <source>
        <strain evidence="18">JCM 17440</strain>
    </source>
</reference>
<feature type="binding site" evidence="13">
    <location>
        <position position="368"/>
    </location>
    <ligand>
        <name>ATP</name>
        <dbReference type="ChEBI" id="CHEBI:30616"/>
    </ligand>
</feature>
<evidence type="ECO:0000313" key="17">
    <source>
        <dbReference type="EMBL" id="GAA4231508.1"/>
    </source>
</evidence>
<dbReference type="InterPro" id="IPR036599">
    <property type="entry name" value="DNA_ligase_N_sf"/>
</dbReference>
<comment type="cofactor">
    <cofactor evidence="13">
        <name>Mg(2+)</name>
        <dbReference type="ChEBI" id="CHEBI:18420"/>
    </cofactor>
</comment>
<dbReference type="PANTHER" id="PTHR45674">
    <property type="entry name" value="DNA LIGASE 1/3 FAMILY MEMBER"/>
    <property type="match status" value="1"/>
</dbReference>
<keyword evidence="5 13" id="KW-0547">Nucleotide-binding</keyword>
<accession>A0ABP8C1D2</accession>
<dbReference type="SUPFAM" id="SSF50249">
    <property type="entry name" value="Nucleic acid-binding proteins"/>
    <property type="match status" value="1"/>
</dbReference>
<dbReference type="Pfam" id="PF04675">
    <property type="entry name" value="DNA_ligase_A_N"/>
    <property type="match status" value="1"/>
</dbReference>
<dbReference type="InterPro" id="IPR000977">
    <property type="entry name" value="DNA_ligase_ATP-dep"/>
</dbReference>
<comment type="caution">
    <text evidence="17">The sequence shown here is derived from an EMBL/GenBank/DDBJ whole genome shotgun (WGS) entry which is preliminary data.</text>
</comment>
<organism evidence="17 18">
    <name type="scientific">Actinomadura meridiana</name>
    <dbReference type="NCBI Taxonomy" id="559626"/>
    <lineage>
        <taxon>Bacteria</taxon>
        <taxon>Bacillati</taxon>
        <taxon>Actinomycetota</taxon>
        <taxon>Actinomycetes</taxon>
        <taxon>Streptosporangiales</taxon>
        <taxon>Thermomonosporaceae</taxon>
        <taxon>Actinomadura</taxon>
    </lineage>
</organism>
<keyword evidence="3 13" id="KW-0235">DNA replication</keyword>
<dbReference type="Proteomes" id="UP001501710">
    <property type="component" value="Unassembled WGS sequence"/>
</dbReference>
<dbReference type="InterPro" id="IPR012310">
    <property type="entry name" value="DNA_ligase_ATP-dep_cent"/>
</dbReference>
<dbReference type="InterPro" id="IPR050191">
    <property type="entry name" value="ATP-dep_DNA_ligase"/>
</dbReference>
<dbReference type="Pfam" id="PF01068">
    <property type="entry name" value="DNA_ligase_A_M"/>
    <property type="match status" value="1"/>
</dbReference>
<dbReference type="GO" id="GO:0016874">
    <property type="term" value="F:ligase activity"/>
    <property type="evidence" value="ECO:0007669"/>
    <property type="project" value="UniProtKB-KW"/>
</dbReference>
<feature type="binding site" evidence="13">
    <location>
        <position position="296"/>
    </location>
    <ligand>
        <name>ATP</name>
        <dbReference type="ChEBI" id="CHEBI:30616"/>
    </ligand>
</feature>
<dbReference type="InterPro" id="IPR012309">
    <property type="entry name" value="DNA_ligase_ATP-dep_C"/>
</dbReference>
<evidence type="ECO:0000313" key="18">
    <source>
        <dbReference type="Proteomes" id="UP001501710"/>
    </source>
</evidence>
<evidence type="ECO:0000259" key="16">
    <source>
        <dbReference type="PROSITE" id="PS50160"/>
    </source>
</evidence>
<keyword evidence="6 13" id="KW-0227">DNA damage</keyword>
<evidence type="ECO:0000256" key="8">
    <source>
        <dbReference type="ARBA" id="ARBA00022842"/>
    </source>
</evidence>
<evidence type="ECO:0000256" key="13">
    <source>
        <dbReference type="HAMAP-Rule" id="MF_00407"/>
    </source>
</evidence>
<evidence type="ECO:0000256" key="10">
    <source>
        <dbReference type="ARBA" id="ARBA00023204"/>
    </source>
</evidence>
<evidence type="ECO:0000256" key="1">
    <source>
        <dbReference type="ARBA" id="ARBA00022598"/>
    </source>
</evidence>
<comment type="similarity">
    <text evidence="13 15">Belongs to the ATP-dependent DNA ligase family.</text>
</comment>